<feature type="compositionally biased region" description="Gly residues" evidence="1">
    <location>
        <begin position="109"/>
        <end position="120"/>
    </location>
</feature>
<feature type="compositionally biased region" description="Gly residues" evidence="1">
    <location>
        <begin position="484"/>
        <end position="517"/>
    </location>
</feature>
<accession>A0A8J4BJ28</accession>
<feature type="region of interest" description="Disordered" evidence="1">
    <location>
        <begin position="686"/>
        <end position="705"/>
    </location>
</feature>
<feature type="compositionally biased region" description="Gly residues" evidence="1">
    <location>
        <begin position="1242"/>
        <end position="1252"/>
    </location>
</feature>
<name>A0A8J4BJ28_9CHLO</name>
<evidence type="ECO:0000313" key="2">
    <source>
        <dbReference type="EMBL" id="GIL59699.1"/>
    </source>
</evidence>
<feature type="non-terminal residue" evidence="2">
    <location>
        <position position="1"/>
    </location>
</feature>
<feature type="compositionally biased region" description="Low complexity" evidence="1">
    <location>
        <begin position="1215"/>
        <end position="1238"/>
    </location>
</feature>
<dbReference type="Proteomes" id="UP000747399">
    <property type="component" value="Unassembled WGS sequence"/>
</dbReference>
<feature type="region of interest" description="Disordered" evidence="1">
    <location>
        <begin position="187"/>
        <end position="245"/>
    </location>
</feature>
<proteinExistence type="predicted"/>
<feature type="region of interest" description="Disordered" evidence="1">
    <location>
        <begin position="28"/>
        <end position="144"/>
    </location>
</feature>
<feature type="non-terminal residue" evidence="2">
    <location>
        <position position="1252"/>
    </location>
</feature>
<evidence type="ECO:0000313" key="3">
    <source>
        <dbReference type="Proteomes" id="UP000747399"/>
    </source>
</evidence>
<dbReference type="EMBL" id="BNCO01000036">
    <property type="protein sequence ID" value="GIL59699.1"/>
    <property type="molecule type" value="Genomic_DNA"/>
</dbReference>
<dbReference type="AlphaFoldDB" id="A0A8J4BJ28"/>
<sequence length="1252" mass="127131">SESSHGRQRVGRWLQLQQDDKVAEVGAVPNTVGRSAPKGGHGGRAHRRRGAESEDSDYEYDGSDHCSDGMSHGSDGGAAMRTPGGARARRRLSDGGSEGSTPASLGLRQGRGAGGSGSGKKQGRSGRGLTPGTQAGVGVSVGSGAGQRLRLPIVPRHATPSLDIGVVNSRPGTAPSVRRQITPAQEYRTGGAGPSIHAQHQPLRAPRRARRARAYNAGTDDIDLSLDEAQSDDSDDGRRQGTATTVAAVGASRQRRGGDGNVSVREAGSGLAQVVSPGRAGSCGAVGEDLEAALEDSLSSERDSGQLQHRRSVLQRRRRQAHVVGEDEDELADVACGDAAVGGMEASDGSGCSLGMPEYGLFPSAANASAAAAAASGPHVRHRRLCRALVSDDEGGMPGVTAGRVALPLPVTEAARAPHLVHQTAAAPIKIKLLRPGAAQGAPTPQPHRTGQPADPLRRSPSPVLMPHPPSTDREVGLRAGRSGAVGPGASGGGSTPGPGSGLGTGTGAAAGPGAGASHGLKLRLKLPVGTFPYPQNTHPDPPQSLPEPHSGTCPAVAGTHAAAPGGSQGPGGGTQLPEERSIWQADAAVIPQGTVAGHALLPTAATALTSCTQPVRLHRGYRNRYEYHERLPASLPEYGRLIPRAGLLTKVNDEGANATAPPNRNAALEVIPQLDGAGDLDEESYDVMGSGGTSSRAPEGCHQSASVPLKSISARMRRNLGKDLLQSSEDAGRESCTAFFAALEPTSPRTAGVLTPSLGRMPGGSPKAMDLDCAVDVGPSPASLLPFPQSQWQQQQQQLSTQMLQPETAITTFLPPQQPARPGHLSILQKLPPEPSACAVPPQSSPSQQHPHNLHVSTGATQDCPWQQPDVVSREVQERIPQALASPPAATPFLLNQTQPQRQAIQFQSLQQVDRGNSPAAPTAAGTAVPASLQAIAAAGRTLAPVSEPAAQQDAYYEAFQQPLPMPVSEVVAAAAEHQGQHSAVALGHVHAGPALVAAATALQPLPLPLPPPQVLQIDSHHRLSSGAPPQHCLTVTLDGNAEPDAADETGTTGTVVATPTLVPSPTTQFVFPASPGLDGSSAVPGALPAAGRGSGVPPPVMLLPPPPRNASGGSAAVPAKRSADGAAKAAPTRPGPGRPHVVKSISEAVPDAQKAVGLVPLGAHRTAQQSAAAPKGSLSRMMPGRQGQQQRTAPSGLLAAAKQQQVATPTGLAGSRPAAGPAAAATTGIGRTPGARLPGADGGGASPTAG</sequence>
<keyword evidence="3" id="KW-1185">Reference proteome</keyword>
<reference evidence="2" key="1">
    <citation type="journal article" date="2021" name="Proc. Natl. Acad. Sci. U.S.A.">
        <title>Three genomes in the algal genus Volvox reveal the fate of a haploid sex-determining region after a transition to homothallism.</title>
        <authorList>
            <person name="Yamamoto K."/>
            <person name="Hamaji T."/>
            <person name="Kawai-Toyooka H."/>
            <person name="Matsuzaki R."/>
            <person name="Takahashi F."/>
            <person name="Nishimura Y."/>
            <person name="Kawachi M."/>
            <person name="Noguchi H."/>
            <person name="Minakuchi Y."/>
            <person name="Umen J.G."/>
            <person name="Toyoda A."/>
            <person name="Nozaki H."/>
        </authorList>
    </citation>
    <scope>NUCLEOTIDE SEQUENCE</scope>
    <source>
        <strain evidence="2">NIES-3780</strain>
    </source>
</reference>
<evidence type="ECO:0000256" key="1">
    <source>
        <dbReference type="SAM" id="MobiDB-lite"/>
    </source>
</evidence>
<comment type="caution">
    <text evidence="2">The sequence shown here is derived from an EMBL/GenBank/DDBJ whole genome shotgun (WGS) entry which is preliminary data.</text>
</comment>
<feature type="region of interest" description="Disordered" evidence="1">
    <location>
        <begin position="438"/>
        <end position="578"/>
    </location>
</feature>
<protein>
    <submittedName>
        <fullName evidence="2">Uncharacterized protein</fullName>
    </submittedName>
</protein>
<feature type="compositionally biased region" description="Pro residues" evidence="1">
    <location>
        <begin position="1098"/>
        <end position="1110"/>
    </location>
</feature>
<organism evidence="2 3">
    <name type="scientific">Volvox africanus</name>
    <dbReference type="NCBI Taxonomy" id="51714"/>
    <lineage>
        <taxon>Eukaryota</taxon>
        <taxon>Viridiplantae</taxon>
        <taxon>Chlorophyta</taxon>
        <taxon>core chlorophytes</taxon>
        <taxon>Chlorophyceae</taxon>
        <taxon>CS clade</taxon>
        <taxon>Chlamydomonadales</taxon>
        <taxon>Volvocaceae</taxon>
        <taxon>Volvox</taxon>
    </lineage>
</organism>
<feature type="region of interest" description="Disordered" evidence="1">
    <location>
        <begin position="814"/>
        <end position="867"/>
    </location>
</feature>
<gene>
    <name evidence="2" type="ORF">Vafri_14427</name>
</gene>
<feature type="region of interest" description="Disordered" evidence="1">
    <location>
        <begin position="1167"/>
        <end position="1252"/>
    </location>
</feature>
<feature type="compositionally biased region" description="Acidic residues" evidence="1">
    <location>
        <begin position="220"/>
        <end position="235"/>
    </location>
</feature>
<feature type="region of interest" description="Disordered" evidence="1">
    <location>
        <begin position="1084"/>
        <end position="1144"/>
    </location>
</feature>
<feature type="compositionally biased region" description="Polar residues" evidence="1">
    <location>
        <begin position="856"/>
        <end position="866"/>
    </location>
</feature>